<sequence>MPEEQSLSPELTMVKKLRDAMHRLKLRYGLGQAYKKTESSQIEATRFALIWNEIMTTFREEDLISDRELELLELPPNCWHIRVIRWPCFLLANELLLALSQAKELAEEPDQLLWLRICKSEYRRCAVIEAYDSIRYLLLVVVKFGTEENSIIANCSGR</sequence>
<dbReference type="AlphaFoldDB" id="A0AAW1VMQ8"/>
<organism evidence="2 3">
    <name type="scientific">Rubus argutus</name>
    <name type="common">Southern blackberry</name>
    <dbReference type="NCBI Taxonomy" id="59490"/>
    <lineage>
        <taxon>Eukaryota</taxon>
        <taxon>Viridiplantae</taxon>
        <taxon>Streptophyta</taxon>
        <taxon>Embryophyta</taxon>
        <taxon>Tracheophyta</taxon>
        <taxon>Spermatophyta</taxon>
        <taxon>Magnoliopsida</taxon>
        <taxon>eudicotyledons</taxon>
        <taxon>Gunneridae</taxon>
        <taxon>Pentapetalae</taxon>
        <taxon>rosids</taxon>
        <taxon>fabids</taxon>
        <taxon>Rosales</taxon>
        <taxon>Rosaceae</taxon>
        <taxon>Rosoideae</taxon>
        <taxon>Rosoideae incertae sedis</taxon>
        <taxon>Rubus</taxon>
    </lineage>
</organism>
<dbReference type="Pfam" id="PF25968">
    <property type="entry name" value="CALS1"/>
    <property type="match status" value="1"/>
</dbReference>
<dbReference type="PANTHER" id="PTHR12741">
    <property type="entry name" value="LYST-INTERACTING PROTEIN LIP5 DOPAMINE RESPONSIVE PROTEIN DRG-1"/>
    <property type="match status" value="1"/>
</dbReference>
<protein>
    <recommendedName>
        <fullName evidence="1">Callose synthase helical domain-containing protein</fullName>
    </recommendedName>
</protein>
<reference evidence="2 3" key="1">
    <citation type="journal article" date="2023" name="G3 (Bethesda)">
        <title>A chromosome-length genome assembly and annotation of blackberry (Rubus argutus, cv. 'Hillquist').</title>
        <authorList>
            <person name="Bruna T."/>
            <person name="Aryal R."/>
            <person name="Dudchenko O."/>
            <person name="Sargent D.J."/>
            <person name="Mead D."/>
            <person name="Buti M."/>
            <person name="Cavallini A."/>
            <person name="Hytonen T."/>
            <person name="Andres J."/>
            <person name="Pham M."/>
            <person name="Weisz D."/>
            <person name="Mascagni F."/>
            <person name="Usai G."/>
            <person name="Natali L."/>
            <person name="Bassil N."/>
            <person name="Fernandez G.E."/>
            <person name="Lomsadze A."/>
            <person name="Armour M."/>
            <person name="Olukolu B."/>
            <person name="Poorten T."/>
            <person name="Britton C."/>
            <person name="Davik J."/>
            <person name="Ashrafi H."/>
            <person name="Aiden E.L."/>
            <person name="Borodovsky M."/>
            <person name="Worthington M."/>
        </authorList>
    </citation>
    <scope>NUCLEOTIDE SEQUENCE [LARGE SCALE GENOMIC DNA]</scope>
    <source>
        <strain evidence="2">PI 553951</strain>
    </source>
</reference>
<feature type="domain" description="Callose synthase helical" evidence="1">
    <location>
        <begin position="87"/>
        <end position="153"/>
    </location>
</feature>
<gene>
    <name evidence="2" type="ORF">M0R45_002586</name>
</gene>
<name>A0AAW1VMQ8_RUBAR</name>
<dbReference type="GO" id="GO:0005886">
    <property type="term" value="C:plasma membrane"/>
    <property type="evidence" value="ECO:0007669"/>
    <property type="project" value="TreeGrafter"/>
</dbReference>
<accession>A0AAW1VMQ8</accession>
<dbReference type="EMBL" id="JBEDUW010000052">
    <property type="protein sequence ID" value="KAK9906977.1"/>
    <property type="molecule type" value="Genomic_DNA"/>
</dbReference>
<evidence type="ECO:0000259" key="1">
    <source>
        <dbReference type="Pfam" id="PF25968"/>
    </source>
</evidence>
<dbReference type="InterPro" id="IPR058851">
    <property type="entry name" value="CALS1_helical"/>
</dbReference>
<evidence type="ECO:0000313" key="3">
    <source>
        <dbReference type="Proteomes" id="UP001457282"/>
    </source>
</evidence>
<keyword evidence="3" id="KW-1185">Reference proteome</keyword>
<dbReference type="GO" id="GO:0046527">
    <property type="term" value="F:glucosyltransferase activity"/>
    <property type="evidence" value="ECO:0007669"/>
    <property type="project" value="TreeGrafter"/>
</dbReference>
<dbReference type="PANTHER" id="PTHR12741:SF102">
    <property type="entry name" value="CALLOSE SYNTHASE 11"/>
    <property type="match status" value="1"/>
</dbReference>
<evidence type="ECO:0000313" key="2">
    <source>
        <dbReference type="EMBL" id="KAK9906977.1"/>
    </source>
</evidence>
<comment type="caution">
    <text evidence="2">The sequence shown here is derived from an EMBL/GenBank/DDBJ whole genome shotgun (WGS) entry which is preliminary data.</text>
</comment>
<dbReference type="Proteomes" id="UP001457282">
    <property type="component" value="Unassembled WGS sequence"/>
</dbReference>
<proteinExistence type="predicted"/>